<reference evidence="1" key="1">
    <citation type="submission" date="2024-08" db="EMBL/GenBank/DDBJ databases">
        <authorList>
            <person name="Chaddad Z."/>
            <person name="Lamrabet M."/>
            <person name="Bouhnik O."/>
            <person name="Alami S."/>
            <person name="Wipf D."/>
            <person name="Courty P.E."/>
            <person name="Missbah El Idrissi M."/>
        </authorList>
    </citation>
    <scope>NUCLEOTIDE SEQUENCE</scope>
    <source>
        <strain evidence="1">LLZ17</strain>
    </source>
</reference>
<sequence>MLRRNFIRAIGYTTVAWPWIVMAQPATKVWRIGYLASGPLDGGLVTFKQQMADQGYVEGKSFVIDAREALGRFDLLPGFAKEIVSGSPDVIVAEATPAIAAVQHETSSIPIVMSPSTDPIGSGFVKSFAHPGGNITGVANMFGDLTAKSLEILHLVVPNAKTVAVLMSSNPTHAALFEVARKGAERIGLTALPYVAPTPADLERVFLEIKKSNCEALYVLADPYRPIIAELAASAQLPSIYQYSLFVDLGGLMSYGPDVFNLFRRAAVYVDKIVKGAKPADLPVEQPTKFDFVLNMKSAKALGLSIPESVVVLADKVIE</sequence>
<accession>A0AB39XFB6</accession>
<name>A0AB39XFB6_9BRAD</name>
<dbReference type="InterPro" id="IPR028082">
    <property type="entry name" value="Peripla_BP_I"/>
</dbReference>
<dbReference type="Gene3D" id="3.40.50.2300">
    <property type="match status" value="2"/>
</dbReference>
<dbReference type="CDD" id="cd06325">
    <property type="entry name" value="PBP1_ABC_unchar_transporter"/>
    <property type="match status" value="1"/>
</dbReference>
<dbReference type="Pfam" id="PF04392">
    <property type="entry name" value="ABC_sub_bind"/>
    <property type="match status" value="1"/>
</dbReference>
<organism evidence="1">
    <name type="scientific">Bradyrhizobium sp. LLZ17</name>
    <dbReference type="NCBI Taxonomy" id="3239388"/>
    <lineage>
        <taxon>Bacteria</taxon>
        <taxon>Pseudomonadati</taxon>
        <taxon>Pseudomonadota</taxon>
        <taxon>Alphaproteobacteria</taxon>
        <taxon>Hyphomicrobiales</taxon>
        <taxon>Nitrobacteraceae</taxon>
        <taxon>Bradyrhizobium</taxon>
    </lineage>
</organism>
<dbReference type="PANTHER" id="PTHR35271:SF1">
    <property type="entry name" value="ABC TRANSPORTER, SUBSTRATE-BINDING LIPOPROTEIN"/>
    <property type="match status" value="1"/>
</dbReference>
<proteinExistence type="predicted"/>
<dbReference type="SUPFAM" id="SSF53822">
    <property type="entry name" value="Periplasmic binding protein-like I"/>
    <property type="match status" value="1"/>
</dbReference>
<gene>
    <name evidence="1" type="ORF">AB8Z38_29285</name>
</gene>
<dbReference type="EMBL" id="CP165734">
    <property type="protein sequence ID" value="XDV56689.1"/>
    <property type="molecule type" value="Genomic_DNA"/>
</dbReference>
<dbReference type="AlphaFoldDB" id="A0AB39XFB6"/>
<evidence type="ECO:0000313" key="1">
    <source>
        <dbReference type="EMBL" id="XDV56689.1"/>
    </source>
</evidence>
<protein>
    <submittedName>
        <fullName evidence="1">ABC transporter substrate-binding protein</fullName>
    </submittedName>
</protein>
<dbReference type="RefSeq" id="WP_369721130.1">
    <property type="nucleotide sequence ID" value="NZ_CP165734.1"/>
</dbReference>
<dbReference type="PANTHER" id="PTHR35271">
    <property type="entry name" value="ABC TRANSPORTER, SUBSTRATE-BINDING LIPOPROTEIN-RELATED"/>
    <property type="match status" value="1"/>
</dbReference>
<dbReference type="InterPro" id="IPR007487">
    <property type="entry name" value="ABC_transpt-TYRBP-like"/>
</dbReference>